<evidence type="ECO:0000256" key="1">
    <source>
        <dbReference type="ARBA" id="ARBA00004651"/>
    </source>
</evidence>
<accession>A0A9D2GW70</accession>
<keyword evidence="6 8" id="KW-1133">Transmembrane helix</keyword>
<gene>
    <name evidence="9" type="ORF">H9804_11105</name>
</gene>
<evidence type="ECO:0000256" key="5">
    <source>
        <dbReference type="ARBA" id="ARBA00022847"/>
    </source>
</evidence>
<evidence type="ECO:0000256" key="7">
    <source>
        <dbReference type="ARBA" id="ARBA00023136"/>
    </source>
</evidence>
<dbReference type="AlphaFoldDB" id="A0A9D2GW70"/>
<proteinExistence type="predicted"/>
<keyword evidence="7 8" id="KW-0472">Membrane</keyword>
<sequence length="464" mass="50012">MSEHKHKKLLWAILIGLILGSIIGAVFAFMPEYTKLTKEQIELIGDTSLITEKSSPIFLNADGEYFEYTFKHYALKAAAPLGTLFINLLKMIVTPVIIFTLISGVASIEPSRLGKVGVKIIVFYMLTSLMAIIVGLLVGNIMQPGQGIVLADTTQEIAAKQAPSLVDTFLAIIPTNPFAAIVKGDVLPIIFFSILFGLALAFARDSRDEKVRDSAEVVHKFFEGCAQVIFKVVGWVMLYAPIGVFFLIFQVFAKQGAEAFGPLLHVTISVYIGLAIQMFVVYMLICAAFKIHPVMFLKKVYEPWLTAFVTRSSGGTLPVSMDTADRKMGVSKGVYSFTLPLGATINMDGTTIYLGVCAIFIANAVGMPLDASQQMTVIITAVLASIGTAGVPGAGAIMLIMVMNSVGLDVTQGNVKLAYAMILGIDALLDMGRTSMNIVGDLCGTCVVAKLENEMDPAFWASEK</sequence>
<keyword evidence="2" id="KW-0813">Transport</keyword>
<protein>
    <submittedName>
        <fullName evidence="9">Dicarboxylate/amino acid:cation symporter</fullName>
    </submittedName>
</protein>
<evidence type="ECO:0000256" key="8">
    <source>
        <dbReference type="SAM" id="Phobius"/>
    </source>
</evidence>
<name>A0A9D2GW70_9BACT</name>
<dbReference type="GO" id="GO:0015293">
    <property type="term" value="F:symporter activity"/>
    <property type="evidence" value="ECO:0007669"/>
    <property type="project" value="UniProtKB-KW"/>
</dbReference>
<dbReference type="Gene3D" id="1.10.3860.10">
    <property type="entry name" value="Sodium:dicarboxylate symporter"/>
    <property type="match status" value="1"/>
</dbReference>
<dbReference type="PANTHER" id="PTHR42865">
    <property type="entry name" value="PROTON/GLUTAMATE-ASPARTATE SYMPORTER"/>
    <property type="match status" value="1"/>
</dbReference>
<reference evidence="9" key="2">
    <citation type="submission" date="2021-04" db="EMBL/GenBank/DDBJ databases">
        <authorList>
            <person name="Gilroy R."/>
        </authorList>
    </citation>
    <scope>NUCLEOTIDE SEQUENCE</scope>
    <source>
        <strain evidence="9">ChiW4-1371</strain>
    </source>
</reference>
<dbReference type="InterPro" id="IPR036458">
    <property type="entry name" value="Na:dicarbo_symporter_sf"/>
</dbReference>
<keyword evidence="3" id="KW-1003">Cell membrane</keyword>
<dbReference type="SUPFAM" id="SSF118215">
    <property type="entry name" value="Proton glutamate symport protein"/>
    <property type="match status" value="1"/>
</dbReference>
<dbReference type="EMBL" id="DXAQ01000167">
    <property type="protein sequence ID" value="HIZ90482.1"/>
    <property type="molecule type" value="Genomic_DNA"/>
</dbReference>
<dbReference type="FunFam" id="1.10.3860.10:FF:000001">
    <property type="entry name" value="C4-dicarboxylate transport protein"/>
    <property type="match status" value="1"/>
</dbReference>
<evidence type="ECO:0000313" key="9">
    <source>
        <dbReference type="EMBL" id="HIZ90482.1"/>
    </source>
</evidence>
<comment type="caution">
    <text evidence="9">The sequence shown here is derived from an EMBL/GenBank/DDBJ whole genome shotgun (WGS) entry which is preliminary data.</text>
</comment>
<dbReference type="GO" id="GO:0005886">
    <property type="term" value="C:plasma membrane"/>
    <property type="evidence" value="ECO:0007669"/>
    <property type="project" value="UniProtKB-SubCell"/>
</dbReference>
<keyword evidence="5" id="KW-0769">Symport</keyword>
<keyword evidence="4 8" id="KW-0812">Transmembrane</keyword>
<evidence type="ECO:0000256" key="6">
    <source>
        <dbReference type="ARBA" id="ARBA00022989"/>
    </source>
</evidence>
<evidence type="ECO:0000256" key="4">
    <source>
        <dbReference type="ARBA" id="ARBA00022692"/>
    </source>
</evidence>
<dbReference type="GO" id="GO:0006835">
    <property type="term" value="P:dicarboxylic acid transport"/>
    <property type="evidence" value="ECO:0007669"/>
    <property type="project" value="UniProtKB-ARBA"/>
</dbReference>
<comment type="subcellular location">
    <subcellularLocation>
        <location evidence="1">Cell membrane</location>
        <topology evidence="1">Multi-pass membrane protein</topology>
    </subcellularLocation>
</comment>
<evidence type="ECO:0000256" key="2">
    <source>
        <dbReference type="ARBA" id="ARBA00022448"/>
    </source>
</evidence>
<feature type="transmembrane region" description="Helical" evidence="8">
    <location>
        <begin position="228"/>
        <end position="252"/>
    </location>
</feature>
<dbReference type="Pfam" id="PF00375">
    <property type="entry name" value="SDF"/>
    <property type="match status" value="1"/>
</dbReference>
<evidence type="ECO:0000256" key="3">
    <source>
        <dbReference type="ARBA" id="ARBA00022475"/>
    </source>
</evidence>
<evidence type="ECO:0000313" key="10">
    <source>
        <dbReference type="Proteomes" id="UP000824176"/>
    </source>
</evidence>
<dbReference type="Proteomes" id="UP000824176">
    <property type="component" value="Unassembled WGS sequence"/>
</dbReference>
<feature type="transmembrane region" description="Helical" evidence="8">
    <location>
        <begin position="120"/>
        <end position="142"/>
    </location>
</feature>
<organism evidence="9 10">
    <name type="scientific">Candidatus Mucispirillum faecigallinarum</name>
    <dbReference type="NCBI Taxonomy" id="2838699"/>
    <lineage>
        <taxon>Bacteria</taxon>
        <taxon>Pseudomonadati</taxon>
        <taxon>Deferribacterota</taxon>
        <taxon>Deferribacteres</taxon>
        <taxon>Deferribacterales</taxon>
        <taxon>Mucispirillaceae</taxon>
        <taxon>Mucispirillum</taxon>
    </lineage>
</organism>
<feature type="transmembrane region" description="Helical" evidence="8">
    <location>
        <begin position="9"/>
        <end position="30"/>
    </location>
</feature>
<feature type="transmembrane region" description="Helical" evidence="8">
    <location>
        <begin position="186"/>
        <end position="203"/>
    </location>
</feature>
<dbReference type="InterPro" id="IPR001991">
    <property type="entry name" value="Na-dicarboxylate_symporter"/>
</dbReference>
<feature type="transmembrane region" description="Helical" evidence="8">
    <location>
        <begin position="375"/>
        <end position="402"/>
    </location>
</feature>
<feature type="transmembrane region" description="Helical" evidence="8">
    <location>
        <begin position="84"/>
        <end position="108"/>
    </location>
</feature>
<reference evidence="9" key="1">
    <citation type="journal article" date="2021" name="PeerJ">
        <title>Extensive microbial diversity within the chicken gut microbiome revealed by metagenomics and culture.</title>
        <authorList>
            <person name="Gilroy R."/>
            <person name="Ravi A."/>
            <person name="Getino M."/>
            <person name="Pursley I."/>
            <person name="Horton D.L."/>
            <person name="Alikhan N.F."/>
            <person name="Baker D."/>
            <person name="Gharbi K."/>
            <person name="Hall N."/>
            <person name="Watson M."/>
            <person name="Adriaenssens E.M."/>
            <person name="Foster-Nyarko E."/>
            <person name="Jarju S."/>
            <person name="Secka A."/>
            <person name="Antonio M."/>
            <person name="Oren A."/>
            <person name="Chaudhuri R.R."/>
            <person name="La Ragione R."/>
            <person name="Hildebrand F."/>
            <person name="Pallen M.J."/>
        </authorList>
    </citation>
    <scope>NUCLEOTIDE SEQUENCE</scope>
    <source>
        <strain evidence="9">ChiW4-1371</strain>
    </source>
</reference>
<feature type="transmembrane region" description="Helical" evidence="8">
    <location>
        <begin position="264"/>
        <end position="289"/>
    </location>
</feature>
<feature type="transmembrane region" description="Helical" evidence="8">
    <location>
        <begin position="351"/>
        <end position="369"/>
    </location>
</feature>
<dbReference type="PANTHER" id="PTHR42865:SF7">
    <property type="entry name" value="PROTON_GLUTAMATE-ASPARTATE SYMPORTER"/>
    <property type="match status" value="1"/>
</dbReference>
<dbReference type="PRINTS" id="PR00173">
    <property type="entry name" value="EDTRNSPORT"/>
</dbReference>